<dbReference type="InterPro" id="IPR036259">
    <property type="entry name" value="MFS_trans_sf"/>
</dbReference>
<dbReference type="GO" id="GO:0005886">
    <property type="term" value="C:plasma membrane"/>
    <property type="evidence" value="ECO:0007669"/>
    <property type="project" value="UniProtKB-SubCell"/>
</dbReference>
<keyword evidence="5 6" id="KW-0472">Membrane</keyword>
<evidence type="ECO:0000256" key="3">
    <source>
        <dbReference type="ARBA" id="ARBA00022692"/>
    </source>
</evidence>
<dbReference type="CDD" id="cd17324">
    <property type="entry name" value="MFS_NepI_like"/>
    <property type="match status" value="1"/>
</dbReference>
<name>J0QWA5_9HYPH</name>
<dbReference type="AlphaFoldDB" id="J0QWA5"/>
<dbReference type="PATRIC" id="fig|1094558.3.peg.772"/>
<dbReference type="SUPFAM" id="SSF103473">
    <property type="entry name" value="MFS general substrate transporter"/>
    <property type="match status" value="1"/>
</dbReference>
<evidence type="ECO:0000259" key="7">
    <source>
        <dbReference type="PROSITE" id="PS50850"/>
    </source>
</evidence>
<comment type="subcellular location">
    <subcellularLocation>
        <location evidence="1">Cell membrane</location>
        <topology evidence="1">Multi-pass membrane protein</topology>
    </subcellularLocation>
</comment>
<evidence type="ECO:0000313" key="8">
    <source>
        <dbReference type="EMBL" id="EJF90306.1"/>
    </source>
</evidence>
<feature type="transmembrane region" description="Helical" evidence="6">
    <location>
        <begin position="294"/>
        <end position="313"/>
    </location>
</feature>
<accession>J0QWA5</accession>
<evidence type="ECO:0000256" key="4">
    <source>
        <dbReference type="ARBA" id="ARBA00022989"/>
    </source>
</evidence>
<feature type="transmembrane region" description="Helical" evidence="6">
    <location>
        <begin position="270"/>
        <end position="288"/>
    </location>
</feature>
<dbReference type="InterPro" id="IPR050189">
    <property type="entry name" value="MFS_Efflux_Transporters"/>
</dbReference>
<keyword evidence="9" id="KW-1185">Reference proteome</keyword>
<evidence type="ECO:0000256" key="2">
    <source>
        <dbReference type="ARBA" id="ARBA00022475"/>
    </source>
</evidence>
<reference evidence="8 9" key="1">
    <citation type="submission" date="2012-03" db="EMBL/GenBank/DDBJ databases">
        <title>The Genome Sequence of Bartonella tamiae Th239.</title>
        <authorList>
            <consortium name="The Broad Institute Genome Sequencing Platform"/>
            <consortium name="The Broad Institute Genome Sequencing Center for Infectious Disease"/>
            <person name="Feldgarden M."/>
            <person name="Kirby J."/>
            <person name="Kosoy M."/>
            <person name="Birtles R."/>
            <person name="Probert W.S."/>
            <person name="Chiaraviglio L."/>
            <person name="Young S.K."/>
            <person name="Zeng Q."/>
            <person name="Gargeya S."/>
            <person name="Fitzgerald M."/>
            <person name="Haas B."/>
            <person name="Abouelleil A."/>
            <person name="Alvarado L."/>
            <person name="Arachchi H.M."/>
            <person name="Berlin A."/>
            <person name="Chapman S.B."/>
            <person name="Gearin G."/>
            <person name="Goldberg J."/>
            <person name="Griggs A."/>
            <person name="Gujja S."/>
            <person name="Hansen M."/>
            <person name="Heiman D."/>
            <person name="Howarth C."/>
            <person name="Larimer J."/>
            <person name="Lui A."/>
            <person name="MacDonald P.J.P."/>
            <person name="McCowen C."/>
            <person name="Montmayeur A."/>
            <person name="Murphy C."/>
            <person name="Neiman D."/>
            <person name="Pearson M."/>
            <person name="Priest M."/>
            <person name="Roberts A."/>
            <person name="Saif S."/>
            <person name="Shea T."/>
            <person name="Sisk P."/>
            <person name="Stolte C."/>
            <person name="Sykes S."/>
            <person name="Wortman J."/>
            <person name="Nusbaum C."/>
            <person name="Birren B."/>
        </authorList>
    </citation>
    <scope>NUCLEOTIDE SEQUENCE [LARGE SCALE GENOMIC DNA]</scope>
    <source>
        <strain evidence="8 9">Th239</strain>
    </source>
</reference>
<keyword evidence="2" id="KW-1003">Cell membrane</keyword>
<dbReference type="RefSeq" id="WP_008038491.1">
    <property type="nucleotide sequence ID" value="NZ_JH725147.1"/>
</dbReference>
<dbReference type="Gene3D" id="1.20.1250.20">
    <property type="entry name" value="MFS general substrate transporter like domains"/>
    <property type="match status" value="1"/>
</dbReference>
<dbReference type="Proteomes" id="UP000008952">
    <property type="component" value="Unassembled WGS sequence"/>
</dbReference>
<dbReference type="HOGENOM" id="CLU_001265_61_1_5"/>
<dbReference type="GO" id="GO:0022857">
    <property type="term" value="F:transmembrane transporter activity"/>
    <property type="evidence" value="ECO:0007669"/>
    <property type="project" value="InterPro"/>
</dbReference>
<feature type="transmembrane region" description="Helical" evidence="6">
    <location>
        <begin position="75"/>
        <end position="93"/>
    </location>
</feature>
<evidence type="ECO:0000313" key="9">
    <source>
        <dbReference type="Proteomes" id="UP000008952"/>
    </source>
</evidence>
<keyword evidence="3 6" id="KW-0812">Transmembrane</keyword>
<feature type="transmembrane region" description="Helical" evidence="6">
    <location>
        <begin position="105"/>
        <end position="122"/>
    </location>
</feature>
<feature type="domain" description="Major facilitator superfamily (MFS) profile" evidence="7">
    <location>
        <begin position="10"/>
        <end position="384"/>
    </location>
</feature>
<proteinExistence type="predicted"/>
<organism evidence="8 9">
    <name type="scientific">Bartonella tamiae Th239</name>
    <dbReference type="NCBI Taxonomy" id="1094558"/>
    <lineage>
        <taxon>Bacteria</taxon>
        <taxon>Pseudomonadati</taxon>
        <taxon>Pseudomonadota</taxon>
        <taxon>Alphaproteobacteria</taxon>
        <taxon>Hyphomicrobiales</taxon>
        <taxon>Bartonellaceae</taxon>
        <taxon>Bartonella</taxon>
    </lineage>
</organism>
<feature type="transmembrane region" description="Helical" evidence="6">
    <location>
        <begin position="205"/>
        <end position="228"/>
    </location>
</feature>
<dbReference type="STRING" id="1094558.ME5_00707"/>
<dbReference type="EMBL" id="AIMB01000007">
    <property type="protein sequence ID" value="EJF90306.1"/>
    <property type="molecule type" value="Genomic_DNA"/>
</dbReference>
<feature type="transmembrane region" description="Helical" evidence="6">
    <location>
        <begin position="162"/>
        <end position="184"/>
    </location>
</feature>
<feature type="transmembrane region" description="Helical" evidence="6">
    <location>
        <begin position="45"/>
        <end position="66"/>
    </location>
</feature>
<protein>
    <recommendedName>
        <fullName evidence="7">Major facilitator superfamily (MFS) profile domain-containing protein</fullName>
    </recommendedName>
</protein>
<feature type="transmembrane region" description="Helical" evidence="6">
    <location>
        <begin position="12"/>
        <end position="33"/>
    </location>
</feature>
<keyword evidence="4 6" id="KW-1133">Transmembrane helix</keyword>
<dbReference type="eggNOG" id="COG2814">
    <property type="taxonomic scope" value="Bacteria"/>
</dbReference>
<evidence type="ECO:0000256" key="5">
    <source>
        <dbReference type="ARBA" id="ARBA00023136"/>
    </source>
</evidence>
<evidence type="ECO:0000256" key="6">
    <source>
        <dbReference type="SAM" id="Phobius"/>
    </source>
</evidence>
<feature type="transmembrane region" description="Helical" evidence="6">
    <location>
        <begin position="134"/>
        <end position="156"/>
    </location>
</feature>
<dbReference type="OrthoDB" id="9810111at2"/>
<dbReference type="PANTHER" id="PTHR43124">
    <property type="entry name" value="PURINE EFFLUX PUMP PBUE"/>
    <property type="match status" value="1"/>
</dbReference>
<dbReference type="PANTHER" id="PTHR43124:SF3">
    <property type="entry name" value="CHLORAMPHENICOL EFFLUX PUMP RV0191"/>
    <property type="match status" value="1"/>
</dbReference>
<dbReference type="Pfam" id="PF07690">
    <property type="entry name" value="MFS_1"/>
    <property type="match status" value="1"/>
</dbReference>
<feature type="transmembrane region" description="Helical" evidence="6">
    <location>
        <begin position="359"/>
        <end position="379"/>
    </location>
</feature>
<dbReference type="InterPro" id="IPR011701">
    <property type="entry name" value="MFS"/>
</dbReference>
<comment type="caution">
    <text evidence="8">The sequence shown here is derived from an EMBL/GenBank/DDBJ whole genome shotgun (WGS) entry which is preliminary data.</text>
</comment>
<gene>
    <name evidence="8" type="ORF">ME5_00707</name>
</gene>
<sequence>MQNNQISLFKIIPLSLTAFIAIMTETMPVGMLPEISSTFNIPSEITGQIVTFYAVGACISVIPIIASTRHLNRKVLLLAALLGFFITNIAVAFTSNFNLVLIERFLSGVSAGTAWGILNGYAIRITPPEKHGRVIAIVAIGQPIALAIGVPLASYFVRFWPWQHLFFLISIVAFIVILWAIIALPNIPGQTKTEQIPILKVILKFKILIVLFATWLIVVSHNILYIYISDYLNISGIINRIDFVLALFGIFSIIGIVILSAYIDKHLKALSYIFVSLFFISNVVFYLFSSYEYVVYFATIIWGISFGGIPTILNKYLADRAKRDIDIAQSGFVTFFNLAIAVAGGFGGLVLAYSSANTLPLFQIIFGVFLIFIFYKYLIKEPSPD</sequence>
<feature type="transmembrane region" description="Helical" evidence="6">
    <location>
        <begin position="243"/>
        <end position="263"/>
    </location>
</feature>
<feature type="transmembrane region" description="Helical" evidence="6">
    <location>
        <begin position="334"/>
        <end position="353"/>
    </location>
</feature>
<dbReference type="PROSITE" id="PS50850">
    <property type="entry name" value="MFS"/>
    <property type="match status" value="1"/>
</dbReference>
<evidence type="ECO:0000256" key="1">
    <source>
        <dbReference type="ARBA" id="ARBA00004651"/>
    </source>
</evidence>
<dbReference type="InterPro" id="IPR020846">
    <property type="entry name" value="MFS_dom"/>
</dbReference>